<evidence type="ECO:0000256" key="5">
    <source>
        <dbReference type="ARBA" id="ARBA00023136"/>
    </source>
</evidence>
<comment type="caution">
    <text evidence="7">The sequence shown here is derived from an EMBL/GenBank/DDBJ whole genome shotgun (WGS) entry which is preliminary data.</text>
</comment>
<feature type="transmembrane region" description="Helical" evidence="6">
    <location>
        <begin position="106"/>
        <end position="125"/>
    </location>
</feature>
<keyword evidence="3 6" id="KW-0812">Transmembrane</keyword>
<keyword evidence="2" id="KW-1003">Cell membrane</keyword>
<dbReference type="Pfam" id="PF01810">
    <property type="entry name" value="LysE"/>
    <property type="match status" value="1"/>
</dbReference>
<feature type="transmembrane region" description="Helical" evidence="6">
    <location>
        <begin position="180"/>
        <end position="204"/>
    </location>
</feature>
<keyword evidence="4 6" id="KW-1133">Transmembrane helix</keyword>
<evidence type="ECO:0000313" key="8">
    <source>
        <dbReference type="Proteomes" id="UP000187404"/>
    </source>
</evidence>
<feature type="transmembrane region" description="Helical" evidence="6">
    <location>
        <begin position="145"/>
        <end position="168"/>
    </location>
</feature>
<protein>
    <submittedName>
        <fullName evidence="7">L-lysine permease</fullName>
    </submittedName>
</protein>
<dbReference type="RefSeq" id="WP_075712332.1">
    <property type="nucleotide sequence ID" value="NZ_MJIE01000001.1"/>
</dbReference>
<dbReference type="GO" id="GO:0005886">
    <property type="term" value="C:plasma membrane"/>
    <property type="evidence" value="ECO:0007669"/>
    <property type="project" value="UniProtKB-SubCell"/>
</dbReference>
<dbReference type="PANTHER" id="PTHR30086:SF20">
    <property type="entry name" value="ARGININE EXPORTER PROTEIN ARGO-RELATED"/>
    <property type="match status" value="1"/>
</dbReference>
<evidence type="ECO:0000256" key="4">
    <source>
        <dbReference type="ARBA" id="ARBA00022989"/>
    </source>
</evidence>
<feature type="transmembrane region" description="Helical" evidence="6">
    <location>
        <begin position="68"/>
        <end position="86"/>
    </location>
</feature>
<evidence type="ECO:0000256" key="3">
    <source>
        <dbReference type="ARBA" id="ARBA00022692"/>
    </source>
</evidence>
<keyword evidence="5 6" id="KW-0472">Membrane</keyword>
<evidence type="ECO:0000256" key="2">
    <source>
        <dbReference type="ARBA" id="ARBA00022475"/>
    </source>
</evidence>
<dbReference type="OrthoDB" id="5638726at2"/>
<evidence type="ECO:0000313" key="7">
    <source>
        <dbReference type="EMBL" id="OLR55337.1"/>
    </source>
</evidence>
<keyword evidence="8" id="KW-1185">Reference proteome</keyword>
<dbReference type="EMBL" id="MJIE01000001">
    <property type="protein sequence ID" value="OLR55337.1"/>
    <property type="molecule type" value="Genomic_DNA"/>
</dbReference>
<dbReference type="GO" id="GO:0015171">
    <property type="term" value="F:amino acid transmembrane transporter activity"/>
    <property type="evidence" value="ECO:0007669"/>
    <property type="project" value="TreeGrafter"/>
</dbReference>
<evidence type="ECO:0000256" key="6">
    <source>
        <dbReference type="SAM" id="Phobius"/>
    </source>
</evidence>
<reference evidence="7 8" key="1">
    <citation type="journal article" date="2016" name="Appl. Environ. Microbiol.">
        <title>Function and Phylogeny of Bacterial Butyryl Coenzyme A:Acetate Transferases and Their Diversity in the Proximal Colon of Swine.</title>
        <authorList>
            <person name="Trachsel J."/>
            <person name="Bayles D.O."/>
            <person name="Looft T."/>
            <person name="Levine U.Y."/>
            <person name="Allen H.K."/>
        </authorList>
    </citation>
    <scope>NUCLEOTIDE SEQUENCE [LARGE SCALE GENOMIC DNA]</scope>
    <source>
        <strain evidence="7 8">68-3-10</strain>
    </source>
</reference>
<name>A0A1Q9JGT0_9FIRM</name>
<feature type="transmembrane region" description="Helical" evidence="6">
    <location>
        <begin position="37"/>
        <end position="62"/>
    </location>
</feature>
<accession>A0A1Q9JGT0</accession>
<proteinExistence type="predicted"/>
<sequence>MSAFIQGYTLGLAYVMPIGTQNIFVINTALTQRRSRIWLTTFCVFFCDIVCALACFYGVGGIMQSSRWLQLAVLGAGSLVVMWIGFSIFRDKSTIEGDEGKSELSVAKVFTTACFVTWANPQAWIDGSMMLGAFRTSLNGADGTRFIIAVCLASLSWWVVMPTVVSLLQSRINNKVFRAINIICGAIIMVYGAKLLVSFVRLAAVMFG</sequence>
<organism evidence="7 8">
    <name type="scientific">Hornefia porci</name>
    <dbReference type="NCBI Taxonomy" id="2652292"/>
    <lineage>
        <taxon>Bacteria</taxon>
        <taxon>Bacillati</taxon>
        <taxon>Bacillota</taxon>
        <taxon>Clostridia</taxon>
        <taxon>Peptostreptococcales</taxon>
        <taxon>Anaerovoracaceae</taxon>
        <taxon>Hornefia</taxon>
    </lineage>
</organism>
<dbReference type="PANTHER" id="PTHR30086">
    <property type="entry name" value="ARGININE EXPORTER PROTEIN ARGO"/>
    <property type="match status" value="1"/>
</dbReference>
<comment type="subcellular location">
    <subcellularLocation>
        <location evidence="1">Cell membrane</location>
        <topology evidence="1">Multi-pass membrane protein</topology>
    </subcellularLocation>
</comment>
<dbReference type="Proteomes" id="UP000187404">
    <property type="component" value="Unassembled WGS sequence"/>
</dbReference>
<dbReference type="STRING" id="1261640.BHK98_04210"/>
<gene>
    <name evidence="7" type="ORF">BHK98_04210</name>
</gene>
<evidence type="ECO:0000256" key="1">
    <source>
        <dbReference type="ARBA" id="ARBA00004651"/>
    </source>
</evidence>
<dbReference type="AlphaFoldDB" id="A0A1Q9JGT0"/>
<dbReference type="InterPro" id="IPR001123">
    <property type="entry name" value="LeuE-type"/>
</dbReference>
<feature type="transmembrane region" description="Helical" evidence="6">
    <location>
        <begin position="12"/>
        <end position="30"/>
    </location>
</feature>